<reference evidence="2 3" key="1">
    <citation type="submission" date="2018-06" db="EMBL/GenBank/DDBJ databases">
        <authorList>
            <consortium name="Pathogen Informatics"/>
            <person name="Doyle S."/>
        </authorList>
    </citation>
    <scope>NUCLEOTIDE SEQUENCE [LARGE SCALE GENOMIC DNA]</scope>
    <source>
        <strain evidence="2 3">NCTC9426</strain>
    </source>
</reference>
<sequence>MTIINYPKFKIILCYCIFGGSVGGLIIGWCLVLLITLQDIFINDFNLNGFFELSAMAFLVAFVGFFVGFLPALVSALIIVKKRLNLSMQKVYKQLFMIGFLSTFIPVCLYVLVYGIYLLIRLGINPESLSFMIKQYFSINSIDNVLGTSIICIISGISSMICGKLFLPKLPKNFDK</sequence>
<keyword evidence="1" id="KW-0812">Transmembrane</keyword>
<feature type="transmembrane region" description="Helical" evidence="1">
    <location>
        <begin position="55"/>
        <end position="80"/>
    </location>
</feature>
<gene>
    <name evidence="2" type="ORF">NCTC9426_01651</name>
</gene>
<dbReference type="Proteomes" id="UP000254133">
    <property type="component" value="Unassembled WGS sequence"/>
</dbReference>
<dbReference type="RefSeq" id="WP_115369430.1">
    <property type="nucleotide sequence ID" value="NZ_UGPZ01000003.1"/>
</dbReference>
<keyword evidence="1" id="KW-1133">Transmembrane helix</keyword>
<evidence type="ECO:0000313" key="2">
    <source>
        <dbReference type="EMBL" id="STY92936.1"/>
    </source>
</evidence>
<organism evidence="2 3">
    <name type="scientific">Moraxella bovis</name>
    <dbReference type="NCBI Taxonomy" id="476"/>
    <lineage>
        <taxon>Bacteria</taxon>
        <taxon>Pseudomonadati</taxon>
        <taxon>Pseudomonadota</taxon>
        <taxon>Gammaproteobacteria</taxon>
        <taxon>Moraxellales</taxon>
        <taxon>Moraxellaceae</taxon>
        <taxon>Moraxella</taxon>
    </lineage>
</organism>
<feature type="transmembrane region" description="Helical" evidence="1">
    <location>
        <begin position="100"/>
        <end position="124"/>
    </location>
</feature>
<evidence type="ECO:0000313" key="3">
    <source>
        <dbReference type="Proteomes" id="UP000254133"/>
    </source>
</evidence>
<keyword evidence="1" id="KW-0472">Membrane</keyword>
<accession>A0A378Q1H4</accession>
<feature type="transmembrane region" description="Helical" evidence="1">
    <location>
        <begin position="144"/>
        <end position="167"/>
    </location>
</feature>
<proteinExistence type="predicted"/>
<dbReference type="AlphaFoldDB" id="A0A378Q1H4"/>
<evidence type="ECO:0000256" key="1">
    <source>
        <dbReference type="SAM" id="Phobius"/>
    </source>
</evidence>
<protein>
    <submittedName>
        <fullName evidence="2">Uncharacterized protein</fullName>
    </submittedName>
</protein>
<name>A0A378Q1H4_MORBO</name>
<feature type="transmembrane region" description="Helical" evidence="1">
    <location>
        <begin position="12"/>
        <end position="35"/>
    </location>
</feature>
<dbReference type="EMBL" id="UGPZ01000003">
    <property type="protein sequence ID" value="STY92936.1"/>
    <property type="molecule type" value="Genomic_DNA"/>
</dbReference>